<dbReference type="Gene3D" id="3.40.50.150">
    <property type="entry name" value="Vaccinia Virus protein VP39"/>
    <property type="match status" value="1"/>
</dbReference>
<dbReference type="PANTHER" id="PTHR10509:SF14">
    <property type="entry name" value="CAFFEOYL-COA O-METHYLTRANSFERASE 3-RELATED"/>
    <property type="match status" value="1"/>
</dbReference>
<name>A0ABS1VGS4_9ACTN</name>
<gene>
    <name evidence="4" type="ORF">JKJ07_06095</name>
</gene>
<keyword evidence="2" id="KW-0808">Transferase</keyword>
<comment type="caution">
    <text evidence="4">The sequence shown here is derived from an EMBL/GenBank/DDBJ whole genome shotgun (WGS) entry which is preliminary data.</text>
</comment>
<dbReference type="InterPro" id="IPR050362">
    <property type="entry name" value="Cation-dep_OMT"/>
</dbReference>
<dbReference type="Proteomes" id="UP000598996">
    <property type="component" value="Unassembled WGS sequence"/>
</dbReference>
<keyword evidence="1" id="KW-0489">Methyltransferase</keyword>
<evidence type="ECO:0000313" key="4">
    <source>
        <dbReference type="EMBL" id="MBL7253879.1"/>
    </source>
</evidence>
<dbReference type="PROSITE" id="PS51682">
    <property type="entry name" value="SAM_OMT_I"/>
    <property type="match status" value="1"/>
</dbReference>
<dbReference type="EMBL" id="JAENHO010000002">
    <property type="protein sequence ID" value="MBL7253879.1"/>
    <property type="molecule type" value="Genomic_DNA"/>
</dbReference>
<accession>A0ABS1VGS4</accession>
<dbReference type="InterPro" id="IPR002935">
    <property type="entry name" value="SAM_O-MeTrfase"/>
</dbReference>
<keyword evidence="3" id="KW-0949">S-adenosyl-L-methionine</keyword>
<dbReference type="PANTHER" id="PTHR10509">
    <property type="entry name" value="O-METHYLTRANSFERASE-RELATED"/>
    <property type="match status" value="1"/>
</dbReference>
<protein>
    <submittedName>
        <fullName evidence="4">O-methyltransferase</fullName>
    </submittedName>
</protein>
<evidence type="ECO:0000256" key="2">
    <source>
        <dbReference type="ARBA" id="ARBA00022679"/>
    </source>
</evidence>
<dbReference type="CDD" id="cd02440">
    <property type="entry name" value="AdoMet_MTases"/>
    <property type="match status" value="1"/>
</dbReference>
<keyword evidence="5" id="KW-1185">Reference proteome</keyword>
<organism evidence="4 5">
    <name type="scientific">Paractinoplanes lichenicola</name>
    <dbReference type="NCBI Taxonomy" id="2802976"/>
    <lineage>
        <taxon>Bacteria</taxon>
        <taxon>Bacillati</taxon>
        <taxon>Actinomycetota</taxon>
        <taxon>Actinomycetes</taxon>
        <taxon>Micromonosporales</taxon>
        <taxon>Micromonosporaceae</taxon>
        <taxon>Paractinoplanes</taxon>
    </lineage>
</organism>
<dbReference type="RefSeq" id="WP_202990252.1">
    <property type="nucleotide sequence ID" value="NZ_JAENHO010000002.1"/>
</dbReference>
<dbReference type="Pfam" id="PF01596">
    <property type="entry name" value="Methyltransf_3"/>
    <property type="match status" value="1"/>
</dbReference>
<dbReference type="InterPro" id="IPR029063">
    <property type="entry name" value="SAM-dependent_MTases_sf"/>
</dbReference>
<reference evidence="4 5" key="1">
    <citation type="submission" date="2021-01" db="EMBL/GenBank/DDBJ databases">
        <title>Actinoplanes sp. nov. LDG1-01 isolated from lichen.</title>
        <authorList>
            <person name="Saeng-In P."/>
            <person name="Phongsopitanun W."/>
            <person name="Kanchanasin P."/>
            <person name="Yuki M."/>
            <person name="Kudo T."/>
            <person name="Ohkuma M."/>
            <person name="Tanasupawat S."/>
        </authorList>
    </citation>
    <scope>NUCLEOTIDE SEQUENCE [LARGE SCALE GENOMIC DNA]</scope>
    <source>
        <strain evidence="4 5">LDG1-01</strain>
    </source>
</reference>
<proteinExistence type="predicted"/>
<dbReference type="SUPFAM" id="SSF53335">
    <property type="entry name" value="S-adenosyl-L-methionine-dependent methyltransferases"/>
    <property type="match status" value="1"/>
</dbReference>
<evidence type="ECO:0000256" key="1">
    <source>
        <dbReference type="ARBA" id="ARBA00022603"/>
    </source>
</evidence>
<evidence type="ECO:0000256" key="3">
    <source>
        <dbReference type="ARBA" id="ARBA00022691"/>
    </source>
</evidence>
<sequence>MTTADQQTWTSVDKYFDAALIGSDPVIVEVERASEKAGLPPISVSAAQGKFLHLLIRGARAQRILEVGTLGGHSAVWMARAIRSPGRIITFELDPLHAEVARAAVDQAGVGDLVEIRVGPAADGLAALVDEYPEPFDFVFIDADKASNAIYLDYAVRLGHPGTVIVVDNVVREGRVLHATDEGSEGVRRLVDMLANRNDVEAVAIQTVGERGYDGFILAVVGS</sequence>
<evidence type="ECO:0000313" key="5">
    <source>
        <dbReference type="Proteomes" id="UP000598996"/>
    </source>
</evidence>